<name>A0A0A9BVR6_ARUDO</name>
<protein>
    <submittedName>
        <fullName evidence="2">Uncharacterized protein</fullName>
    </submittedName>
</protein>
<feature type="compositionally biased region" description="Basic and acidic residues" evidence="1">
    <location>
        <begin position="12"/>
        <end position="26"/>
    </location>
</feature>
<sequence length="70" mass="8371">MPRRRPVGGNRRWHDVGVVPRRDRAPRGQSPELLRQHVQLPEQRVRAHAAARRLLRARPVRRHRRRAPLE</sequence>
<evidence type="ECO:0000256" key="1">
    <source>
        <dbReference type="SAM" id="MobiDB-lite"/>
    </source>
</evidence>
<dbReference type="EMBL" id="GBRH01231592">
    <property type="protein sequence ID" value="JAD66303.1"/>
    <property type="molecule type" value="Transcribed_RNA"/>
</dbReference>
<dbReference type="AlphaFoldDB" id="A0A0A9BVR6"/>
<organism evidence="2">
    <name type="scientific">Arundo donax</name>
    <name type="common">Giant reed</name>
    <name type="synonym">Donax arundinaceus</name>
    <dbReference type="NCBI Taxonomy" id="35708"/>
    <lineage>
        <taxon>Eukaryota</taxon>
        <taxon>Viridiplantae</taxon>
        <taxon>Streptophyta</taxon>
        <taxon>Embryophyta</taxon>
        <taxon>Tracheophyta</taxon>
        <taxon>Spermatophyta</taxon>
        <taxon>Magnoliopsida</taxon>
        <taxon>Liliopsida</taxon>
        <taxon>Poales</taxon>
        <taxon>Poaceae</taxon>
        <taxon>PACMAD clade</taxon>
        <taxon>Arundinoideae</taxon>
        <taxon>Arundineae</taxon>
        <taxon>Arundo</taxon>
    </lineage>
</organism>
<reference evidence="2" key="2">
    <citation type="journal article" date="2015" name="Data Brief">
        <title>Shoot transcriptome of the giant reed, Arundo donax.</title>
        <authorList>
            <person name="Barrero R.A."/>
            <person name="Guerrero F.D."/>
            <person name="Moolhuijzen P."/>
            <person name="Goolsby J.A."/>
            <person name="Tidwell J."/>
            <person name="Bellgard S.E."/>
            <person name="Bellgard M.I."/>
        </authorList>
    </citation>
    <scope>NUCLEOTIDE SEQUENCE</scope>
    <source>
        <tissue evidence="2">Shoot tissue taken approximately 20 cm above the soil surface</tissue>
    </source>
</reference>
<accession>A0A0A9BVR6</accession>
<feature type="region of interest" description="Disordered" evidence="1">
    <location>
        <begin position="1"/>
        <end position="35"/>
    </location>
</feature>
<proteinExistence type="predicted"/>
<evidence type="ECO:0000313" key="2">
    <source>
        <dbReference type="EMBL" id="JAD66303.1"/>
    </source>
</evidence>
<reference evidence="2" key="1">
    <citation type="submission" date="2014-09" db="EMBL/GenBank/DDBJ databases">
        <authorList>
            <person name="Magalhaes I.L.F."/>
            <person name="Oliveira U."/>
            <person name="Santos F.R."/>
            <person name="Vidigal T.H.D.A."/>
            <person name="Brescovit A.D."/>
            <person name="Santos A.J."/>
        </authorList>
    </citation>
    <scope>NUCLEOTIDE SEQUENCE</scope>
    <source>
        <tissue evidence="2">Shoot tissue taken approximately 20 cm above the soil surface</tissue>
    </source>
</reference>